<protein>
    <recommendedName>
        <fullName evidence="4">NlpE N-terminal domain-containing protein</fullName>
    </recommendedName>
</protein>
<accession>A0A1H7INS2</accession>
<evidence type="ECO:0008006" key="4">
    <source>
        <dbReference type="Google" id="ProtNLM"/>
    </source>
</evidence>
<dbReference type="Proteomes" id="UP000199421">
    <property type="component" value="Unassembled WGS sequence"/>
</dbReference>
<reference evidence="3" key="1">
    <citation type="submission" date="2016-10" db="EMBL/GenBank/DDBJ databases">
        <authorList>
            <person name="Varghese N."/>
            <person name="Submissions S."/>
        </authorList>
    </citation>
    <scope>NUCLEOTIDE SEQUENCE [LARGE SCALE GENOMIC DNA]</scope>
    <source>
        <strain evidence="3">DSM 18733</strain>
    </source>
</reference>
<dbReference type="PROSITE" id="PS51257">
    <property type="entry name" value="PROKAR_LIPOPROTEIN"/>
    <property type="match status" value="1"/>
</dbReference>
<gene>
    <name evidence="2" type="ORF">SAMN05661044_00751</name>
</gene>
<keyword evidence="1" id="KW-0732">Signal</keyword>
<evidence type="ECO:0000313" key="2">
    <source>
        <dbReference type="EMBL" id="SEK63377.1"/>
    </source>
</evidence>
<keyword evidence="3" id="KW-1185">Reference proteome</keyword>
<dbReference type="AlphaFoldDB" id="A0A1H7INS2"/>
<feature type="signal peptide" evidence="1">
    <location>
        <begin position="1"/>
        <end position="19"/>
    </location>
</feature>
<dbReference type="OrthoDB" id="798998at2"/>
<name>A0A1H7INS2_OLID1</name>
<evidence type="ECO:0000313" key="3">
    <source>
        <dbReference type="Proteomes" id="UP000199421"/>
    </source>
</evidence>
<evidence type="ECO:0000256" key="1">
    <source>
        <dbReference type="SAM" id="SignalP"/>
    </source>
</evidence>
<organism evidence="2 3">
    <name type="scientific">Olivibacter domesticus</name>
    <name type="common">Pseudosphingobacterium domesticum</name>
    <dbReference type="NCBI Taxonomy" id="407022"/>
    <lineage>
        <taxon>Bacteria</taxon>
        <taxon>Pseudomonadati</taxon>
        <taxon>Bacteroidota</taxon>
        <taxon>Sphingobacteriia</taxon>
        <taxon>Sphingobacteriales</taxon>
        <taxon>Sphingobacteriaceae</taxon>
        <taxon>Olivibacter</taxon>
    </lineage>
</organism>
<dbReference type="RefSeq" id="WP_139202197.1">
    <property type="nucleotide sequence ID" value="NZ_FOAF01000001.1"/>
</dbReference>
<sequence>MTKLLMLCLSASLLAAACATKKKNETTEADCPPKACTMEFRTVGVIFKDNTGDTLLVKNFSVKIKGSNKELPSAASESPQPENPYYLVANDGDKSALNIEGDTLLISATHPTTNKLKTTEMVVSGGRCECHINKMSGEQTIVFD</sequence>
<proteinExistence type="predicted"/>
<feature type="chain" id="PRO_5011542247" description="NlpE N-terminal domain-containing protein" evidence="1">
    <location>
        <begin position="20"/>
        <end position="144"/>
    </location>
</feature>
<dbReference type="EMBL" id="FOAF01000001">
    <property type="protein sequence ID" value="SEK63377.1"/>
    <property type="molecule type" value="Genomic_DNA"/>
</dbReference>